<dbReference type="AlphaFoldDB" id="A0A1M5DEJ7"/>
<gene>
    <name evidence="1" type="ORF">SAMN02745158_04514</name>
</gene>
<keyword evidence="2" id="KW-1185">Reference proteome</keyword>
<dbReference type="STRING" id="1122155.SAMN02745158_04514"/>
<proteinExistence type="predicted"/>
<reference evidence="1 2" key="1">
    <citation type="submission" date="2016-11" db="EMBL/GenBank/DDBJ databases">
        <authorList>
            <person name="Jaros S."/>
            <person name="Januszkiewicz K."/>
            <person name="Wedrychowicz H."/>
        </authorList>
    </citation>
    <scope>NUCLEOTIDE SEQUENCE [LARGE SCALE GENOMIC DNA]</scope>
    <source>
        <strain evidence="1 2">DSM 17459</strain>
    </source>
</reference>
<dbReference type="RefSeq" id="WP_072854978.1">
    <property type="nucleotide sequence ID" value="NZ_FQVI01000074.1"/>
</dbReference>
<dbReference type="Proteomes" id="UP000184245">
    <property type="component" value="Unassembled WGS sequence"/>
</dbReference>
<dbReference type="EMBL" id="FQVI01000074">
    <property type="protein sequence ID" value="SHF65473.1"/>
    <property type="molecule type" value="Genomic_DNA"/>
</dbReference>
<protein>
    <submittedName>
        <fullName evidence="1">Uncharacterized protein</fullName>
    </submittedName>
</protein>
<sequence>MDVILLEKKKMAQAMNFGKYPVLSVDLDNKLHEDDDYAIGCECRVAWDRDDGRYNGMTTKCTLKIEGGKYFLTNPGIIIKACHGVDDFIEDIRRANLPLVHKGQTVAVAHYSKELDIKFVRVMKVSDRIDILCETVATLEDF</sequence>
<organism evidence="1 2">
    <name type="scientific">Lactonifactor longoviformis DSM 17459</name>
    <dbReference type="NCBI Taxonomy" id="1122155"/>
    <lineage>
        <taxon>Bacteria</taxon>
        <taxon>Bacillati</taxon>
        <taxon>Bacillota</taxon>
        <taxon>Clostridia</taxon>
        <taxon>Eubacteriales</taxon>
        <taxon>Clostridiaceae</taxon>
        <taxon>Lactonifactor</taxon>
    </lineage>
</organism>
<name>A0A1M5DEJ7_9CLOT</name>
<evidence type="ECO:0000313" key="2">
    <source>
        <dbReference type="Proteomes" id="UP000184245"/>
    </source>
</evidence>
<accession>A0A1M5DEJ7</accession>
<evidence type="ECO:0000313" key="1">
    <source>
        <dbReference type="EMBL" id="SHF65473.1"/>
    </source>
</evidence>